<sequence>MKTKTGTWKFIEKNSTYNRMHYQRHCDHQNGLLVNVIAEVEEGCRTEHEVQRQGTASETENMKEITKHYSYLPLQTTRVNSREAEKTSRIQIEALIEGRTE</sequence>
<evidence type="ECO:0000313" key="1">
    <source>
        <dbReference type="EMBL" id="PAV92040.1"/>
    </source>
</evidence>
<gene>
    <name evidence="1" type="ORF">WR25_22701</name>
</gene>
<protein>
    <submittedName>
        <fullName evidence="1">Uncharacterized protein</fullName>
    </submittedName>
</protein>
<reference evidence="1 2" key="1">
    <citation type="journal article" date="2017" name="Curr. Biol.">
        <title>Genome architecture and evolution of a unichromosomal asexual nematode.</title>
        <authorList>
            <person name="Fradin H."/>
            <person name="Zegar C."/>
            <person name="Gutwein M."/>
            <person name="Lucas J."/>
            <person name="Kovtun M."/>
            <person name="Corcoran D."/>
            <person name="Baugh L.R."/>
            <person name="Kiontke K."/>
            <person name="Gunsalus K."/>
            <person name="Fitch D.H."/>
            <person name="Piano F."/>
        </authorList>
    </citation>
    <scope>NUCLEOTIDE SEQUENCE [LARGE SCALE GENOMIC DNA]</scope>
    <source>
        <strain evidence="1">PF1309</strain>
    </source>
</reference>
<name>A0A2A2M0T4_9BILA</name>
<proteinExistence type="predicted"/>
<accession>A0A2A2M0T4</accession>
<organism evidence="1 2">
    <name type="scientific">Diploscapter pachys</name>
    <dbReference type="NCBI Taxonomy" id="2018661"/>
    <lineage>
        <taxon>Eukaryota</taxon>
        <taxon>Metazoa</taxon>
        <taxon>Ecdysozoa</taxon>
        <taxon>Nematoda</taxon>
        <taxon>Chromadorea</taxon>
        <taxon>Rhabditida</taxon>
        <taxon>Rhabditina</taxon>
        <taxon>Rhabditomorpha</taxon>
        <taxon>Rhabditoidea</taxon>
        <taxon>Rhabditidae</taxon>
        <taxon>Diploscapter</taxon>
    </lineage>
</organism>
<dbReference type="EMBL" id="LIAE01006274">
    <property type="protein sequence ID" value="PAV92040.1"/>
    <property type="molecule type" value="Genomic_DNA"/>
</dbReference>
<dbReference type="Proteomes" id="UP000218231">
    <property type="component" value="Unassembled WGS sequence"/>
</dbReference>
<evidence type="ECO:0000313" key="2">
    <source>
        <dbReference type="Proteomes" id="UP000218231"/>
    </source>
</evidence>
<comment type="caution">
    <text evidence="1">The sequence shown here is derived from an EMBL/GenBank/DDBJ whole genome shotgun (WGS) entry which is preliminary data.</text>
</comment>
<dbReference type="AlphaFoldDB" id="A0A2A2M0T4"/>
<keyword evidence="2" id="KW-1185">Reference proteome</keyword>